<dbReference type="EC" id="4.2.1.10" evidence="5"/>
<comment type="catalytic activity">
    <reaction evidence="1 5">
        <text>3-dehydroquinate = 3-dehydroshikimate + H2O</text>
        <dbReference type="Rhea" id="RHEA:21096"/>
        <dbReference type="ChEBI" id="CHEBI:15377"/>
        <dbReference type="ChEBI" id="CHEBI:16630"/>
        <dbReference type="ChEBI" id="CHEBI:32364"/>
        <dbReference type="EC" id="4.2.1.10"/>
    </reaction>
</comment>
<dbReference type="RefSeq" id="WP_148126641.1">
    <property type="nucleotide sequence ID" value="NZ_CP018180.1"/>
</dbReference>
<dbReference type="NCBIfam" id="TIGR01093">
    <property type="entry name" value="aroD"/>
    <property type="match status" value="1"/>
</dbReference>
<protein>
    <recommendedName>
        <fullName evidence="5">3-dehydroquinate dehydratase</fullName>
        <shortName evidence="5">3-dehydroquinase</shortName>
        <ecNumber evidence="5">4.2.1.10</ecNumber>
    </recommendedName>
    <alternativeName>
        <fullName evidence="5">Type I DHQase</fullName>
    </alternativeName>
    <alternativeName>
        <fullName evidence="5">Type I dehydroquinase</fullName>
        <shortName evidence="5">DHQ1</shortName>
    </alternativeName>
</protein>
<feature type="active site" description="Schiff-base intermediate with substrate" evidence="5">
    <location>
        <position position="170"/>
    </location>
</feature>
<dbReference type="HAMAP" id="MF_00214">
    <property type="entry name" value="AroD"/>
    <property type="match status" value="1"/>
</dbReference>
<comment type="pathway">
    <text evidence="5">Metabolic intermediate biosynthesis; chorismate biosynthesis; chorismate from D-erythrose 4-phosphate and phosphoenolpyruvate: step 3/7.</text>
</comment>
<organism evidence="6 7">
    <name type="scientific">Liquorilactobacillus nagelii</name>
    <dbReference type="NCBI Taxonomy" id="82688"/>
    <lineage>
        <taxon>Bacteria</taxon>
        <taxon>Bacillati</taxon>
        <taxon>Bacillota</taxon>
        <taxon>Bacilli</taxon>
        <taxon>Lactobacillales</taxon>
        <taxon>Lactobacillaceae</taxon>
        <taxon>Liquorilactobacillus</taxon>
    </lineage>
</organism>
<feature type="binding site" evidence="5">
    <location>
        <position position="231"/>
    </location>
    <ligand>
        <name>3-dehydroquinate</name>
        <dbReference type="ChEBI" id="CHEBI:32364"/>
    </ligand>
</feature>
<evidence type="ECO:0000256" key="3">
    <source>
        <dbReference type="ARBA" id="ARBA00023239"/>
    </source>
</evidence>
<dbReference type="UniPathway" id="UPA00053">
    <property type="reaction ID" value="UER00086"/>
</dbReference>
<sequence length="251" mass="27788">MKTVRIKDVSVGQGQPKIAVPITGATQFEILQQAKKIVKYQPDLVEWRIDFFQKVTDKQQLISTAKVLKECLAGLALLITFRTAAEGGQLKLPVEKYYEIVQTIIEQRLSDAIDLEFYRNPAQITRLISLAKKEELTVIVSYHNFQNTPIKEEILKHFTAMSQSGADIAKIAVMPQTKVDVVNLLTATIQSTAVLDLPLIAISMGSLGKISRVAGEVFGSAMTFASVEAESAPGQISINTLRKMLKELRIE</sequence>
<dbReference type="CDD" id="cd00502">
    <property type="entry name" value="DHQase_I"/>
    <property type="match status" value="1"/>
</dbReference>
<dbReference type="Proteomes" id="UP000324497">
    <property type="component" value="Chromosome"/>
</dbReference>
<keyword evidence="2 5" id="KW-0057">Aromatic amino acid biosynthesis</keyword>
<keyword evidence="7" id="KW-1185">Reference proteome</keyword>
<keyword evidence="5" id="KW-0028">Amino-acid biosynthesis</keyword>
<accession>A0A3S6QVE1</accession>
<dbReference type="InterPro" id="IPR050146">
    <property type="entry name" value="Type-I_3-dehydroquinase"/>
</dbReference>
<proteinExistence type="inferred from homology"/>
<dbReference type="SUPFAM" id="SSF51569">
    <property type="entry name" value="Aldolase"/>
    <property type="match status" value="1"/>
</dbReference>
<evidence type="ECO:0000256" key="4">
    <source>
        <dbReference type="ARBA" id="ARBA00023270"/>
    </source>
</evidence>
<keyword evidence="3 5" id="KW-0456">Lyase</keyword>
<dbReference type="InterPro" id="IPR001381">
    <property type="entry name" value="DHquinase_I"/>
</dbReference>
<dbReference type="KEGG" id="lng:BSQ50_05285"/>
<feature type="binding site" evidence="5">
    <location>
        <position position="82"/>
    </location>
    <ligand>
        <name>3-dehydroquinate</name>
        <dbReference type="ChEBI" id="CHEBI:32364"/>
    </ligand>
</feature>
<dbReference type="Gene3D" id="3.20.20.70">
    <property type="entry name" value="Aldolase class I"/>
    <property type="match status" value="1"/>
</dbReference>
<feature type="active site" description="Proton donor/acceptor" evidence="5">
    <location>
        <position position="143"/>
    </location>
</feature>
<keyword evidence="4 5" id="KW-0704">Schiff base</keyword>
<dbReference type="PANTHER" id="PTHR43699">
    <property type="entry name" value="3-DEHYDROQUINATE DEHYDRATASE"/>
    <property type="match status" value="1"/>
</dbReference>
<dbReference type="GO" id="GO:0009423">
    <property type="term" value="P:chorismate biosynthetic process"/>
    <property type="evidence" value="ECO:0007669"/>
    <property type="project" value="UniProtKB-UniRule"/>
</dbReference>
<reference evidence="6 7" key="1">
    <citation type="submission" date="2016-11" db="EMBL/GenBank/DDBJ databases">
        <title>Interaction between Lactobacillus species and yeast in water kefir.</title>
        <authorList>
            <person name="Behr J."/>
            <person name="Xu D."/>
            <person name="Vogel R.F."/>
        </authorList>
    </citation>
    <scope>NUCLEOTIDE SEQUENCE [LARGE SCALE GENOMIC DNA]</scope>
    <source>
        <strain evidence="6 7">TMW 1.1827</strain>
    </source>
</reference>
<dbReference type="GO" id="GO:0008652">
    <property type="term" value="P:amino acid biosynthetic process"/>
    <property type="evidence" value="ECO:0007669"/>
    <property type="project" value="UniProtKB-KW"/>
</dbReference>
<feature type="binding site" evidence="5">
    <location>
        <position position="235"/>
    </location>
    <ligand>
        <name>3-dehydroquinate</name>
        <dbReference type="ChEBI" id="CHEBI:32364"/>
    </ligand>
</feature>
<dbReference type="AlphaFoldDB" id="A0A3S6QVE1"/>
<feature type="binding site" evidence="5">
    <location>
        <begin position="46"/>
        <end position="48"/>
    </location>
    <ligand>
        <name>3-dehydroquinate</name>
        <dbReference type="ChEBI" id="CHEBI:32364"/>
    </ligand>
</feature>
<dbReference type="GO" id="GO:0046279">
    <property type="term" value="P:3,4-dihydroxybenzoate biosynthetic process"/>
    <property type="evidence" value="ECO:0007669"/>
    <property type="project" value="UniProtKB-ARBA"/>
</dbReference>
<evidence type="ECO:0000256" key="5">
    <source>
        <dbReference type="HAMAP-Rule" id="MF_00214"/>
    </source>
</evidence>
<dbReference type="Pfam" id="PF01487">
    <property type="entry name" value="DHquinase_I"/>
    <property type="match status" value="1"/>
</dbReference>
<name>A0A3S6QVE1_9LACO</name>
<evidence type="ECO:0000313" key="6">
    <source>
        <dbReference type="EMBL" id="AUJ32023.1"/>
    </source>
</evidence>
<feature type="binding site" evidence="5">
    <location>
        <position position="212"/>
    </location>
    <ligand>
        <name>3-dehydroquinate</name>
        <dbReference type="ChEBI" id="CHEBI:32364"/>
    </ligand>
</feature>
<dbReference type="GO" id="GO:0003855">
    <property type="term" value="F:3-dehydroquinate dehydratase activity"/>
    <property type="evidence" value="ECO:0007669"/>
    <property type="project" value="UniProtKB-UniRule"/>
</dbReference>
<comment type="subunit">
    <text evidence="5">Homodimer.</text>
</comment>
<dbReference type="GO" id="GO:0009073">
    <property type="term" value="P:aromatic amino acid family biosynthetic process"/>
    <property type="evidence" value="ECO:0007669"/>
    <property type="project" value="UniProtKB-KW"/>
</dbReference>
<comment type="caution">
    <text evidence="5">Lacks conserved residue(s) required for the propagation of feature annotation.</text>
</comment>
<comment type="function">
    <text evidence="5">Involved in the third step of the chorismate pathway, which leads to the biosynthesis of aromatic amino acids. Catalyzes the cis-dehydration of 3-dehydroquinate (DHQ) and introduces the first double bond of the aromatic ring to yield 3-dehydroshikimate.</text>
</comment>
<dbReference type="EMBL" id="CP018180">
    <property type="protein sequence ID" value="AUJ32023.1"/>
    <property type="molecule type" value="Genomic_DNA"/>
</dbReference>
<gene>
    <name evidence="5" type="primary">aroD</name>
    <name evidence="6" type="ORF">BSQ50_05285</name>
</gene>
<dbReference type="PANTHER" id="PTHR43699:SF1">
    <property type="entry name" value="3-DEHYDROQUINATE DEHYDRATASE"/>
    <property type="match status" value="1"/>
</dbReference>
<evidence type="ECO:0000256" key="1">
    <source>
        <dbReference type="ARBA" id="ARBA00001864"/>
    </source>
</evidence>
<dbReference type="FunFam" id="3.20.20.70:FF:000047">
    <property type="entry name" value="3-dehydroquinate dehydratase"/>
    <property type="match status" value="1"/>
</dbReference>
<dbReference type="InterPro" id="IPR013785">
    <property type="entry name" value="Aldolase_TIM"/>
</dbReference>
<evidence type="ECO:0000256" key="2">
    <source>
        <dbReference type="ARBA" id="ARBA00023141"/>
    </source>
</evidence>
<comment type="similarity">
    <text evidence="5">Belongs to the type-I 3-dehydroquinase family.</text>
</comment>
<evidence type="ECO:0000313" key="7">
    <source>
        <dbReference type="Proteomes" id="UP000324497"/>
    </source>
</evidence>